<evidence type="ECO:0000313" key="8">
    <source>
        <dbReference type="EMBL" id="KAF4673142.1"/>
    </source>
</evidence>
<feature type="transmembrane region" description="Helical" evidence="6">
    <location>
        <begin position="352"/>
        <end position="375"/>
    </location>
</feature>
<dbReference type="AlphaFoldDB" id="A0A7J6MNJ9"/>
<dbReference type="PANTHER" id="PTHR10877">
    <property type="entry name" value="POLYCYSTIN FAMILY MEMBER"/>
    <property type="match status" value="1"/>
</dbReference>
<evidence type="ECO:0000256" key="4">
    <source>
        <dbReference type="ARBA" id="ARBA00023136"/>
    </source>
</evidence>
<dbReference type="GO" id="GO:0005509">
    <property type="term" value="F:calcium ion binding"/>
    <property type="evidence" value="ECO:0007669"/>
    <property type="project" value="InterPro"/>
</dbReference>
<dbReference type="PANTHER" id="PTHR10877:SF183">
    <property type="entry name" value="AT14535P-RELATED"/>
    <property type="match status" value="1"/>
</dbReference>
<protein>
    <recommendedName>
        <fullName evidence="7">Polycystin cation channel PKD1/PKD2 domain-containing protein</fullName>
    </recommendedName>
</protein>
<feature type="transmembrane region" description="Helical" evidence="6">
    <location>
        <begin position="54"/>
        <end position="75"/>
    </location>
</feature>
<sequence length="1201" mass="132825">MTDSSSKGGSPQQRRGPVKRAGMDMSMDKTNVVPRKQLLAYVRKQKEIMVSCQYLPFAALFWVAFVLVSVMHGSVEVSYQMTSSVESMVESVSFTRPVAPSNDTTGSSQTVPQWKTGDVGSYDDIWLWLKDGLLPALMSDGRVRYYNELVGGVRLLQERSAIENCDDEVMGPIYTFPADEDSKCHPLASISRQPIADQVGRFGFEPSTEGHFEYYIDGSRGSDSLRAGQATIDRLASAQWLDLSGEQWAEADRPWITLAISIGTKLVKVEAILFNGETNMFLHVAISFEVQRGGAIIPKTTARTLVSTVYNSMADYVIDLIWLVLIAYLVMREAHQIYMVRRIGRIRYYLTDFWSFVDWMTIFGGIGVGIFYAYLAQRVSAVKEDIVEISDLGDTISPSELDSLTPTVYTIAYYERGQPRLAVITDTMKRAWMDVAYFLIVFCTVFFNFVLGGYTLFGKRLKGWSTPGDAINTAFVALMGDFDYVAMRRVAPISAAIWFWFYMVLVFLIMLNMLLAIVMDTYTSVKDEACAAEMFTMTPGDEGSGAPKRKFLESLGFHRSSIGQISPGEGGVSSYALLDRVMEALEPSGFHVRDLLDLENEAKTRERRASQQQQDASDLVTLPQLMSIGLPLEDARRLIQGARNMFGIGEDELIGGGDDDRKPVSDAPPPAPRHGRPSRMQLLVNQLVLNKNKAAENDTEKTQSDDAGVGKADIKALTRDIEYLKDRVAMIDRNLEIIAKQLTPGESGLRNTVGFLTVCNLMSMTSSTSSPPPSTGGASPSSLSASSRTSAAATARGEDQPSSASETELTDVQSRVRVSVVRKNRRKKSEGDAATFVLGAGDKLVIEVDRDSEGTKSGSNKNKRPRTANDSVKNEKSTKRSSSTKTPSKSKSRRSSHSAKRWYLNDLPELVEARLVIHREDTNLPAIRKNDFKIWTGQPLQTQIVDVLKRGLYRDASSWHCEFDKEGVRGKLVDGSQAPLNIPGFEPGITIVVKPACSGETFGNDTSVIGESTFAVSLFALSSTVKWALDLPCELQDPIAFRDQYRTTRQAALGALANVKEKDGLVDEVPTEEINRRLMESIVSAQANIVVARRECAYLRQHRNAGHRHHRDGSSSAERRTQNIERTVLQGEQQSSDLKDLTGSPQSIPSKTCVHLDDAVQIREFNAFEPSEKPSHVSAILVMRLDRSLTPDFGSGERLGA</sequence>
<dbReference type="Gene3D" id="1.10.287.70">
    <property type="match status" value="1"/>
</dbReference>
<evidence type="ECO:0000256" key="3">
    <source>
        <dbReference type="ARBA" id="ARBA00022989"/>
    </source>
</evidence>
<evidence type="ECO:0000256" key="1">
    <source>
        <dbReference type="ARBA" id="ARBA00004141"/>
    </source>
</evidence>
<organism evidence="8 9">
    <name type="scientific">Perkinsus chesapeaki</name>
    <name type="common">Clam parasite</name>
    <name type="synonym">Perkinsus andrewsi</name>
    <dbReference type="NCBI Taxonomy" id="330153"/>
    <lineage>
        <taxon>Eukaryota</taxon>
        <taxon>Sar</taxon>
        <taxon>Alveolata</taxon>
        <taxon>Perkinsozoa</taxon>
        <taxon>Perkinsea</taxon>
        <taxon>Perkinsida</taxon>
        <taxon>Perkinsidae</taxon>
        <taxon>Perkinsus</taxon>
    </lineage>
</organism>
<feature type="transmembrane region" description="Helical" evidence="6">
    <location>
        <begin position="435"/>
        <end position="457"/>
    </location>
</feature>
<feature type="compositionally biased region" description="Low complexity" evidence="5">
    <location>
        <begin position="765"/>
        <end position="795"/>
    </location>
</feature>
<comment type="subcellular location">
    <subcellularLocation>
        <location evidence="1">Membrane</location>
        <topology evidence="1">Multi-pass membrane protein</topology>
    </subcellularLocation>
</comment>
<feature type="region of interest" description="Disordered" evidence="5">
    <location>
        <begin position="849"/>
        <end position="899"/>
    </location>
</feature>
<keyword evidence="9" id="KW-1185">Reference proteome</keyword>
<dbReference type="InterPro" id="IPR013122">
    <property type="entry name" value="PKD1_2_channel"/>
</dbReference>
<evidence type="ECO:0000256" key="5">
    <source>
        <dbReference type="SAM" id="MobiDB-lite"/>
    </source>
</evidence>
<reference evidence="8 9" key="1">
    <citation type="submission" date="2020-04" db="EMBL/GenBank/DDBJ databases">
        <title>Perkinsus chesapeaki whole genome sequence.</title>
        <authorList>
            <person name="Bogema D.R."/>
        </authorList>
    </citation>
    <scope>NUCLEOTIDE SEQUENCE [LARGE SCALE GENOMIC DNA]</scope>
    <source>
        <strain evidence="8">ATCC PRA-425</strain>
    </source>
</reference>
<feature type="transmembrane region" description="Helical" evidence="6">
    <location>
        <begin position="313"/>
        <end position="331"/>
    </location>
</feature>
<feature type="compositionally biased region" description="Basic residues" evidence="5">
    <location>
        <begin position="888"/>
        <end position="899"/>
    </location>
</feature>
<feature type="region of interest" description="Disordered" evidence="5">
    <location>
        <begin position="1"/>
        <end position="23"/>
    </location>
</feature>
<feature type="region of interest" description="Disordered" evidence="5">
    <location>
        <begin position="651"/>
        <end position="678"/>
    </location>
</feature>
<feature type="region of interest" description="Disordered" evidence="5">
    <location>
        <begin position="1128"/>
        <end position="1149"/>
    </location>
</feature>
<dbReference type="PRINTS" id="PR01433">
    <property type="entry name" value="POLYCYSTIN2"/>
</dbReference>
<accession>A0A7J6MNJ9</accession>
<dbReference type="InterPro" id="IPR003915">
    <property type="entry name" value="PKD_2"/>
</dbReference>
<feature type="compositionally biased region" description="Polar residues" evidence="5">
    <location>
        <begin position="1"/>
        <end position="13"/>
    </location>
</feature>
<keyword evidence="2 6" id="KW-0812">Transmembrane</keyword>
<dbReference type="GO" id="GO:0016020">
    <property type="term" value="C:membrane"/>
    <property type="evidence" value="ECO:0007669"/>
    <property type="project" value="UniProtKB-SubCell"/>
</dbReference>
<dbReference type="InterPro" id="IPR051223">
    <property type="entry name" value="Polycystin"/>
</dbReference>
<dbReference type="Proteomes" id="UP000591131">
    <property type="component" value="Unassembled WGS sequence"/>
</dbReference>
<feature type="transmembrane region" description="Helical" evidence="6">
    <location>
        <begin position="497"/>
        <end position="519"/>
    </location>
</feature>
<feature type="domain" description="Polycystin cation channel PKD1/PKD2" evidence="7">
    <location>
        <begin position="418"/>
        <end position="525"/>
    </location>
</feature>
<dbReference type="EMBL" id="JAAPAO010000090">
    <property type="protein sequence ID" value="KAF4673142.1"/>
    <property type="molecule type" value="Genomic_DNA"/>
</dbReference>
<evidence type="ECO:0000256" key="2">
    <source>
        <dbReference type="ARBA" id="ARBA00022692"/>
    </source>
</evidence>
<keyword evidence="3 6" id="KW-1133">Transmembrane helix</keyword>
<evidence type="ECO:0000313" key="9">
    <source>
        <dbReference type="Proteomes" id="UP000591131"/>
    </source>
</evidence>
<gene>
    <name evidence="8" type="ORF">FOL47_010988</name>
</gene>
<dbReference type="OrthoDB" id="435845at2759"/>
<comment type="caution">
    <text evidence="8">The sequence shown here is derived from an EMBL/GenBank/DDBJ whole genome shotgun (WGS) entry which is preliminary data.</text>
</comment>
<feature type="region of interest" description="Disordered" evidence="5">
    <location>
        <begin position="765"/>
        <end position="814"/>
    </location>
</feature>
<name>A0A7J6MNJ9_PERCH</name>
<feature type="compositionally biased region" description="Polar residues" evidence="5">
    <location>
        <begin position="800"/>
        <end position="811"/>
    </location>
</feature>
<evidence type="ECO:0000256" key="6">
    <source>
        <dbReference type="SAM" id="Phobius"/>
    </source>
</evidence>
<dbReference type="Pfam" id="PF08016">
    <property type="entry name" value="PKD_channel"/>
    <property type="match status" value="1"/>
</dbReference>
<proteinExistence type="predicted"/>
<evidence type="ECO:0000259" key="7">
    <source>
        <dbReference type="Pfam" id="PF08016"/>
    </source>
</evidence>
<keyword evidence="4 6" id="KW-0472">Membrane</keyword>